<dbReference type="GeneID" id="68869592"/>
<proteinExistence type="predicted"/>
<name>A0A073JD67_9RHOB</name>
<sequence length="185" mass="20729">MYISCDCGAFKAELTHFPAHTPGRLMCYCSDCQLYLKKLGRAELLDAFGGTEIIPVYPSEIRVTQGKEHLVCNRLSPEGLFRWSTGCCNSPVGNIQAKFPWFGILHNAYRAGDDPECLERLGSVRSRIYGRDATGEPPFEISGKLGLKDALKVMPFLIRGFVRGKQKPSPFFKEGWEPTVQPRLL</sequence>
<dbReference type="AlphaFoldDB" id="A0A073JD67"/>
<dbReference type="EMBL" id="JAMD01000005">
    <property type="protein sequence ID" value="KEJ95667.1"/>
    <property type="molecule type" value="Genomic_DNA"/>
</dbReference>
<keyword evidence="2" id="KW-1185">Reference proteome</keyword>
<organism evidence="1 2">
    <name type="scientific">Pseudosulfitobacter pseudonitzschiae</name>
    <dbReference type="NCBI Taxonomy" id="1402135"/>
    <lineage>
        <taxon>Bacteria</taxon>
        <taxon>Pseudomonadati</taxon>
        <taxon>Pseudomonadota</taxon>
        <taxon>Alphaproteobacteria</taxon>
        <taxon>Rhodobacterales</taxon>
        <taxon>Roseobacteraceae</taxon>
        <taxon>Pseudosulfitobacter</taxon>
    </lineage>
</organism>
<dbReference type="InterPro" id="IPR046149">
    <property type="entry name" value="DUF6151"/>
</dbReference>
<comment type="caution">
    <text evidence="1">The sequence shown here is derived from an EMBL/GenBank/DDBJ whole genome shotgun (WGS) entry which is preliminary data.</text>
</comment>
<dbReference type="RefSeq" id="WP_051694267.1">
    <property type="nucleotide sequence ID" value="NZ_CP054599.1"/>
</dbReference>
<dbReference type="OrthoDB" id="5500342at2"/>
<evidence type="ECO:0008006" key="3">
    <source>
        <dbReference type="Google" id="ProtNLM"/>
    </source>
</evidence>
<evidence type="ECO:0000313" key="2">
    <source>
        <dbReference type="Proteomes" id="UP000027746"/>
    </source>
</evidence>
<dbReference type="Pfam" id="PF19648">
    <property type="entry name" value="DUF6151"/>
    <property type="match status" value="1"/>
</dbReference>
<dbReference type="Proteomes" id="UP000027746">
    <property type="component" value="Unassembled WGS sequence"/>
</dbReference>
<gene>
    <name evidence="1" type="ORF">SUH3_19335</name>
</gene>
<protein>
    <recommendedName>
        <fullName evidence="3">CENP-V/GFA domain-containing protein</fullName>
    </recommendedName>
</protein>
<dbReference type="Gene3D" id="3.90.1590.10">
    <property type="entry name" value="glutathione-dependent formaldehyde- activating enzyme (gfa)"/>
    <property type="match status" value="1"/>
</dbReference>
<accession>A0A073JD67</accession>
<evidence type="ECO:0000313" key="1">
    <source>
        <dbReference type="EMBL" id="KEJ95667.1"/>
    </source>
</evidence>
<reference evidence="1 2" key="1">
    <citation type="submission" date="2014-01" db="EMBL/GenBank/DDBJ databases">
        <title>Sulfitobacter sp. H3 (MCCC 1A00686) Genome Sequencing.</title>
        <authorList>
            <person name="Lai Q."/>
            <person name="Hong Z."/>
        </authorList>
    </citation>
    <scope>NUCLEOTIDE SEQUENCE [LARGE SCALE GENOMIC DNA]</scope>
    <source>
        <strain evidence="1 2">H3</strain>
    </source>
</reference>